<protein>
    <submittedName>
        <fullName evidence="6">Apoptosis-inducing factor 2</fullName>
    </submittedName>
</protein>
<keyword evidence="2" id="KW-0285">Flavoprotein</keyword>
<comment type="similarity">
    <text evidence="1">Belongs to the FAD-dependent oxidoreductase family.</text>
</comment>
<dbReference type="Pfam" id="PF07992">
    <property type="entry name" value="Pyr_redox_2"/>
    <property type="match status" value="1"/>
</dbReference>
<keyword evidence="4" id="KW-0560">Oxidoreductase</keyword>
<dbReference type="OrthoDB" id="202203at2759"/>
<name>A0A8T1W7P4_9STRA</name>
<dbReference type="PANTHER" id="PTHR43735">
    <property type="entry name" value="APOPTOSIS-INDUCING FACTOR 1"/>
    <property type="match status" value="1"/>
</dbReference>
<evidence type="ECO:0000313" key="6">
    <source>
        <dbReference type="EMBL" id="KAG7388738.1"/>
    </source>
</evidence>
<dbReference type="PANTHER" id="PTHR43735:SF3">
    <property type="entry name" value="FERROPTOSIS SUPPRESSOR PROTEIN 1"/>
    <property type="match status" value="1"/>
</dbReference>
<sequence>MPRIVVIGGGPAGLAVAQSLAAELTPKDDTEVIVFEKSKFYYHAVGTPRAFVDGNYTNKLFIPYDSAIPESAKGFVKFQRAIVTEIIPTAQEVEFTSIDHNDEPDSAAKRLSYNYLVIATGSTYTVPIKQAKLNFKRSTTEEKLAEVREQIKAANSVLIVGGGAVGVEVAGEIKTKYPNKTVTILEAKGELVANDNVREKFRTKLSTYLERLGVKVIMGERLTERMSGNSFEKRTLSTDKGTEIHSDVQLLCGGFCPTTELIQKMDSSLVTVEGFIKVTKQLQLDSAKYSNIYALGDASNSPAPKRAYFAGQQGKHLGGELALVVRKKQTNVSKAFPDVEVEGTLLPLGPDGGISQLPLFGGLVLGDWVTKAIKSKDYFAGMTWKSMGAVVPN</sequence>
<accession>A0A8T1W7P4</accession>
<dbReference type="EMBL" id="JAGDFL010000432">
    <property type="protein sequence ID" value="KAG7388738.1"/>
    <property type="molecule type" value="Genomic_DNA"/>
</dbReference>
<proteinExistence type="inferred from homology"/>
<evidence type="ECO:0000256" key="1">
    <source>
        <dbReference type="ARBA" id="ARBA00006442"/>
    </source>
</evidence>
<evidence type="ECO:0000256" key="4">
    <source>
        <dbReference type="ARBA" id="ARBA00023002"/>
    </source>
</evidence>
<organism evidence="6 7">
    <name type="scientific">Phytophthora boehmeriae</name>
    <dbReference type="NCBI Taxonomy" id="109152"/>
    <lineage>
        <taxon>Eukaryota</taxon>
        <taxon>Sar</taxon>
        <taxon>Stramenopiles</taxon>
        <taxon>Oomycota</taxon>
        <taxon>Peronosporomycetes</taxon>
        <taxon>Peronosporales</taxon>
        <taxon>Peronosporaceae</taxon>
        <taxon>Phytophthora</taxon>
    </lineage>
</organism>
<dbReference type="AlphaFoldDB" id="A0A8T1W7P4"/>
<dbReference type="GO" id="GO:0050660">
    <property type="term" value="F:flavin adenine dinucleotide binding"/>
    <property type="evidence" value="ECO:0007669"/>
    <property type="project" value="TreeGrafter"/>
</dbReference>
<evidence type="ECO:0000256" key="3">
    <source>
        <dbReference type="ARBA" id="ARBA00022827"/>
    </source>
</evidence>
<keyword evidence="3" id="KW-0274">FAD</keyword>
<keyword evidence="7" id="KW-1185">Reference proteome</keyword>
<feature type="domain" description="FAD/NAD(P)-binding" evidence="5">
    <location>
        <begin position="3"/>
        <end position="314"/>
    </location>
</feature>
<evidence type="ECO:0000313" key="7">
    <source>
        <dbReference type="Proteomes" id="UP000693981"/>
    </source>
</evidence>
<comment type="caution">
    <text evidence="6">The sequence shown here is derived from an EMBL/GenBank/DDBJ whole genome shotgun (WGS) entry which is preliminary data.</text>
</comment>
<dbReference type="GO" id="GO:0005737">
    <property type="term" value="C:cytoplasm"/>
    <property type="evidence" value="ECO:0007669"/>
    <property type="project" value="TreeGrafter"/>
</dbReference>
<dbReference type="Proteomes" id="UP000693981">
    <property type="component" value="Unassembled WGS sequence"/>
</dbReference>
<reference evidence="6" key="1">
    <citation type="submission" date="2021-02" db="EMBL/GenBank/DDBJ databases">
        <authorList>
            <person name="Palmer J.M."/>
        </authorList>
    </citation>
    <scope>NUCLEOTIDE SEQUENCE</scope>
    <source>
        <strain evidence="6">SCRP23</strain>
    </source>
</reference>
<dbReference type="GO" id="GO:0004174">
    <property type="term" value="F:electron-transferring-flavoprotein dehydrogenase activity"/>
    <property type="evidence" value="ECO:0007669"/>
    <property type="project" value="TreeGrafter"/>
</dbReference>
<dbReference type="InterPro" id="IPR023753">
    <property type="entry name" value="FAD/NAD-binding_dom"/>
</dbReference>
<gene>
    <name evidence="6" type="primary">AIFM2_4</name>
    <name evidence="6" type="ORF">PHYBOEH_007761</name>
</gene>
<evidence type="ECO:0000259" key="5">
    <source>
        <dbReference type="Pfam" id="PF07992"/>
    </source>
</evidence>
<evidence type="ECO:0000256" key="2">
    <source>
        <dbReference type="ARBA" id="ARBA00022630"/>
    </source>
</evidence>